<proteinExistence type="predicted"/>
<dbReference type="Proteomes" id="UP000046395">
    <property type="component" value="Unassembled WGS sequence"/>
</dbReference>
<dbReference type="AlphaFoldDB" id="A0A5S6QHP7"/>
<evidence type="ECO:0000313" key="1">
    <source>
        <dbReference type="Proteomes" id="UP000046395"/>
    </source>
</evidence>
<accession>A0A5S6QHP7</accession>
<dbReference type="PANTHER" id="PTHR47163">
    <property type="entry name" value="DDE_TNP_IS1595 DOMAIN-CONTAINING PROTEIN"/>
    <property type="match status" value="1"/>
</dbReference>
<organism evidence="1 2">
    <name type="scientific">Trichuris muris</name>
    <name type="common">Mouse whipworm</name>
    <dbReference type="NCBI Taxonomy" id="70415"/>
    <lineage>
        <taxon>Eukaryota</taxon>
        <taxon>Metazoa</taxon>
        <taxon>Ecdysozoa</taxon>
        <taxon>Nematoda</taxon>
        <taxon>Enoplea</taxon>
        <taxon>Dorylaimia</taxon>
        <taxon>Trichinellida</taxon>
        <taxon>Trichuridae</taxon>
        <taxon>Trichuris</taxon>
    </lineage>
</organism>
<dbReference type="InterPro" id="IPR053164">
    <property type="entry name" value="IS1016-like_transposase"/>
</dbReference>
<protein>
    <submittedName>
        <fullName evidence="2">ISXO2-like transposase domain-containing protein</fullName>
    </submittedName>
</protein>
<name>A0A5S6QHP7_TRIMR</name>
<dbReference type="PANTHER" id="PTHR47163:SF2">
    <property type="entry name" value="SI:DKEY-17M8.2"/>
    <property type="match status" value="1"/>
</dbReference>
<evidence type="ECO:0000313" key="2">
    <source>
        <dbReference type="WBParaSite" id="TMUE_2000006665.1"/>
    </source>
</evidence>
<sequence>MKYCERTGRHGPRWRCHKAGCGKDVPVRRGTWFDGDKLELNKALICVYSWIRGYTTMAFCSCELRTSSNCAVELQKRLREVAAESLFKNRLVMGGPGLTVEVDETAFSKRKYQRGRMYPTQWVLGGVCHETGECSLVPVGNRRRQTLIRRYFRPALQL</sequence>
<keyword evidence="1" id="KW-1185">Reference proteome</keyword>
<dbReference type="WBParaSite" id="TMUE_2000006665.1">
    <property type="protein sequence ID" value="TMUE_2000006665.1"/>
    <property type="gene ID" value="WBGene00299680"/>
</dbReference>
<reference evidence="2" key="1">
    <citation type="submission" date="2019-12" db="UniProtKB">
        <authorList>
            <consortium name="WormBaseParasite"/>
        </authorList>
    </citation>
    <scope>IDENTIFICATION</scope>
</reference>